<keyword evidence="2 5" id="KW-0812">Transmembrane</keyword>
<feature type="transmembrane region" description="Helical" evidence="5">
    <location>
        <begin position="107"/>
        <end position="124"/>
    </location>
</feature>
<evidence type="ECO:0000256" key="1">
    <source>
        <dbReference type="ARBA" id="ARBA00004141"/>
    </source>
</evidence>
<keyword evidence="7" id="KW-1185">Reference proteome</keyword>
<keyword evidence="4 5" id="KW-0472">Membrane</keyword>
<name>A0A6J2XRL0_SITOR</name>
<dbReference type="InterPro" id="IPR020846">
    <property type="entry name" value="MFS_dom"/>
</dbReference>
<keyword evidence="3 5" id="KW-1133">Transmembrane helix</keyword>
<dbReference type="InterPro" id="IPR050382">
    <property type="entry name" value="MFS_Na/Anion_cotransporter"/>
</dbReference>
<dbReference type="GO" id="GO:0016020">
    <property type="term" value="C:membrane"/>
    <property type="evidence" value="ECO:0007669"/>
    <property type="project" value="UniProtKB-SubCell"/>
</dbReference>
<dbReference type="InterPro" id="IPR036259">
    <property type="entry name" value="MFS_trans_sf"/>
</dbReference>
<feature type="transmembrane region" description="Helical" evidence="5">
    <location>
        <begin position="264"/>
        <end position="282"/>
    </location>
</feature>
<feature type="transmembrane region" description="Helical" evidence="5">
    <location>
        <begin position="37"/>
        <end position="60"/>
    </location>
</feature>
<gene>
    <name evidence="8" type="primary">LOC115880950</name>
</gene>
<dbReference type="Gene3D" id="1.20.1250.20">
    <property type="entry name" value="MFS general substrate transporter like domains"/>
    <property type="match status" value="2"/>
</dbReference>
<dbReference type="Pfam" id="PF07690">
    <property type="entry name" value="MFS_1"/>
    <property type="match status" value="1"/>
</dbReference>
<comment type="subcellular location">
    <subcellularLocation>
        <location evidence="1">Membrane</location>
        <topology evidence="1">Multi-pass membrane protein</topology>
    </subcellularLocation>
</comment>
<dbReference type="PANTHER" id="PTHR11662:SF280">
    <property type="entry name" value="FI21844P1-RELATED"/>
    <property type="match status" value="1"/>
</dbReference>
<dbReference type="GO" id="GO:0022857">
    <property type="term" value="F:transmembrane transporter activity"/>
    <property type="evidence" value="ECO:0007669"/>
    <property type="project" value="InterPro"/>
</dbReference>
<dbReference type="PROSITE" id="PS50850">
    <property type="entry name" value="MFS"/>
    <property type="match status" value="1"/>
</dbReference>
<dbReference type="SUPFAM" id="SSF103473">
    <property type="entry name" value="MFS general substrate transporter"/>
    <property type="match status" value="1"/>
</dbReference>
<dbReference type="PANTHER" id="PTHR11662">
    <property type="entry name" value="SOLUTE CARRIER FAMILY 17"/>
    <property type="match status" value="1"/>
</dbReference>
<evidence type="ECO:0000313" key="7">
    <source>
        <dbReference type="Proteomes" id="UP000504635"/>
    </source>
</evidence>
<dbReference type="AlphaFoldDB" id="A0A6J2XRL0"/>
<proteinExistence type="predicted"/>
<evidence type="ECO:0000256" key="4">
    <source>
        <dbReference type="ARBA" id="ARBA00023136"/>
    </source>
</evidence>
<feature type="transmembrane region" description="Helical" evidence="5">
    <location>
        <begin position="429"/>
        <end position="453"/>
    </location>
</feature>
<dbReference type="GeneID" id="115880950"/>
<reference evidence="8" key="1">
    <citation type="submission" date="2025-08" db="UniProtKB">
        <authorList>
            <consortium name="RefSeq"/>
        </authorList>
    </citation>
    <scope>IDENTIFICATION</scope>
    <source>
        <tissue evidence="8">Gonads</tissue>
    </source>
</reference>
<dbReference type="KEGG" id="soy:115880950"/>
<evidence type="ECO:0000256" key="5">
    <source>
        <dbReference type="SAM" id="Phobius"/>
    </source>
</evidence>
<evidence type="ECO:0000256" key="3">
    <source>
        <dbReference type="ARBA" id="ARBA00022989"/>
    </source>
</evidence>
<feature type="transmembrane region" description="Helical" evidence="5">
    <location>
        <begin position="197"/>
        <end position="219"/>
    </location>
</feature>
<feature type="transmembrane region" description="Helical" evidence="5">
    <location>
        <begin position="338"/>
        <end position="358"/>
    </location>
</feature>
<dbReference type="RefSeq" id="XP_030754148.1">
    <property type="nucleotide sequence ID" value="XM_030898288.1"/>
</dbReference>
<feature type="domain" description="Major facilitator superfamily (MFS) profile" evidence="6">
    <location>
        <begin position="37"/>
        <end position="458"/>
    </location>
</feature>
<accession>A0A6J2XRL0</accession>
<feature type="transmembrane region" description="Helical" evidence="5">
    <location>
        <begin position="396"/>
        <end position="423"/>
    </location>
</feature>
<feature type="transmembrane region" description="Helical" evidence="5">
    <location>
        <begin position="80"/>
        <end position="100"/>
    </location>
</feature>
<organism evidence="7 8">
    <name type="scientific">Sitophilus oryzae</name>
    <name type="common">Rice weevil</name>
    <name type="synonym">Curculio oryzae</name>
    <dbReference type="NCBI Taxonomy" id="7048"/>
    <lineage>
        <taxon>Eukaryota</taxon>
        <taxon>Metazoa</taxon>
        <taxon>Ecdysozoa</taxon>
        <taxon>Arthropoda</taxon>
        <taxon>Hexapoda</taxon>
        <taxon>Insecta</taxon>
        <taxon>Pterygota</taxon>
        <taxon>Neoptera</taxon>
        <taxon>Endopterygota</taxon>
        <taxon>Coleoptera</taxon>
        <taxon>Polyphaga</taxon>
        <taxon>Cucujiformia</taxon>
        <taxon>Curculionidae</taxon>
        <taxon>Dryophthorinae</taxon>
        <taxon>Sitophilus</taxon>
    </lineage>
</organism>
<evidence type="ECO:0000259" key="6">
    <source>
        <dbReference type="PROSITE" id="PS50850"/>
    </source>
</evidence>
<dbReference type="InterPro" id="IPR011701">
    <property type="entry name" value="MFS"/>
</dbReference>
<evidence type="ECO:0000313" key="8">
    <source>
        <dbReference type="RefSeq" id="XP_030754148.1"/>
    </source>
</evidence>
<feature type="transmembrane region" description="Helical" evidence="5">
    <location>
        <begin position="364"/>
        <end position="384"/>
    </location>
</feature>
<feature type="transmembrane region" description="Helical" evidence="5">
    <location>
        <begin position="302"/>
        <end position="326"/>
    </location>
</feature>
<dbReference type="Proteomes" id="UP000504635">
    <property type="component" value="Unplaced"/>
</dbReference>
<evidence type="ECO:0000256" key="2">
    <source>
        <dbReference type="ARBA" id="ARBA00022692"/>
    </source>
</evidence>
<dbReference type="GO" id="GO:0006820">
    <property type="term" value="P:monoatomic anion transport"/>
    <property type="evidence" value="ECO:0007669"/>
    <property type="project" value="TreeGrafter"/>
</dbReference>
<dbReference type="OrthoDB" id="2985014at2759"/>
<dbReference type="FunFam" id="1.20.1250.20:FF:000532">
    <property type="entry name" value="SLC (SoLute Carrier) homolog"/>
    <property type="match status" value="1"/>
</dbReference>
<protein>
    <submittedName>
        <fullName evidence="8">Inorganic phosphate cotransporter</fullName>
    </submittedName>
</protein>
<sequence>MDDKTTVMDVPPKTTNSVKYNGNKGPKFGARHVQIGLVALGNGVLFSTKYAFSIVIVAMTDTSSSPNDRIPTYDWDNKNVIISSILWSGMVFQTVAGHFGTRYGPKWFIFSSSLLNGISFLLIPSAAQYFGSYGVLACRMIQGACMGTYRPIHISVMGLWAPPEERSRMSCIDTLGVSLSLVVSSTVAGMVSQSALGWPWAVYLFGIVNCVWCLAYFFFGQQSPSSHPKISAEEKKYLQVTLKQSDNDEKSVTPWLKIFTSTSVWAILVGLVGTNFILTMVLSENPIYLDKIMKFDLDMSGLVMGGSILIGSLSGVFIAFLSDYVVKNEVLRIVNSRRLFHLLGQVGCSVTVILATYIPVEKSLLMIVIICVECIFIIVSSVGGCDLSAFDLSPNFAGVIFGVAGTLAEGTGLFAPLLVHWIARDEENIVSWRIVYCITGAISVSSAVFYCIFASDKRKNW</sequence>
<dbReference type="InParanoid" id="A0A6J2XRL0"/>